<evidence type="ECO:0000256" key="2">
    <source>
        <dbReference type="ARBA" id="ARBA00022576"/>
    </source>
</evidence>
<dbReference type="AlphaFoldDB" id="A0A815A1D3"/>
<dbReference type="InterPro" id="IPR015424">
    <property type="entry name" value="PyrdxlP-dep_Trfase"/>
</dbReference>
<protein>
    <submittedName>
        <fullName evidence="5">Uncharacterized protein</fullName>
    </submittedName>
</protein>
<evidence type="ECO:0000256" key="4">
    <source>
        <dbReference type="ARBA" id="ARBA00022898"/>
    </source>
</evidence>
<evidence type="ECO:0000313" key="5">
    <source>
        <dbReference type="EMBL" id="CAF1249808.1"/>
    </source>
</evidence>
<keyword evidence="4" id="KW-0663">Pyridoxal phosphate</keyword>
<dbReference type="InterPro" id="IPR051326">
    <property type="entry name" value="Kynurenine-oxoglutarate_AT"/>
</dbReference>
<sequence>MMQQNGSSFNIYLKRILPDLLPWIVEERSLNASRVVQHIRTAIKMSKKKKAGADLAAVFRFGSSPIFSKLLLYISTHPEHVMKSLQMAVECVYKALQSKLLGILCDFETELLSNSTLLHSKKKVLLSLTEIFTFEELEDIASLCQKYNVICISDEVYEWITSDKNKKHIRIATLPNIWQKTLTNGSWTIGSEHLIRSC</sequence>
<evidence type="ECO:0000256" key="3">
    <source>
        <dbReference type="ARBA" id="ARBA00022679"/>
    </source>
</evidence>
<comment type="caution">
    <text evidence="5">The sequence shown here is derived from an EMBL/GenBank/DDBJ whole genome shotgun (WGS) entry which is preliminary data.</text>
</comment>
<evidence type="ECO:0000313" key="6">
    <source>
        <dbReference type="Proteomes" id="UP000663864"/>
    </source>
</evidence>
<dbReference type="PANTHER" id="PTHR43807:SF20">
    <property type="entry name" value="FI04487P"/>
    <property type="match status" value="1"/>
</dbReference>
<keyword evidence="3" id="KW-0808">Transferase</keyword>
<dbReference type="InterPro" id="IPR015421">
    <property type="entry name" value="PyrdxlP-dep_Trfase_major"/>
</dbReference>
<dbReference type="EMBL" id="CAJNOT010001794">
    <property type="protein sequence ID" value="CAF1249808.1"/>
    <property type="molecule type" value="Genomic_DNA"/>
</dbReference>
<name>A0A815A1D3_9BILA</name>
<dbReference type="GO" id="GO:0005739">
    <property type="term" value="C:mitochondrion"/>
    <property type="evidence" value="ECO:0007669"/>
    <property type="project" value="TreeGrafter"/>
</dbReference>
<reference evidence="5" key="1">
    <citation type="submission" date="2021-02" db="EMBL/GenBank/DDBJ databases">
        <authorList>
            <person name="Nowell W R."/>
        </authorList>
    </citation>
    <scope>NUCLEOTIDE SEQUENCE</scope>
</reference>
<proteinExistence type="predicted"/>
<dbReference type="Proteomes" id="UP000663864">
    <property type="component" value="Unassembled WGS sequence"/>
</dbReference>
<dbReference type="GO" id="GO:0016212">
    <property type="term" value="F:kynurenine-oxoglutarate transaminase activity"/>
    <property type="evidence" value="ECO:0007669"/>
    <property type="project" value="TreeGrafter"/>
</dbReference>
<dbReference type="Gene3D" id="3.40.640.10">
    <property type="entry name" value="Type I PLP-dependent aspartate aminotransferase-like (Major domain)"/>
    <property type="match status" value="1"/>
</dbReference>
<accession>A0A815A1D3</accession>
<comment type="cofactor">
    <cofactor evidence="1">
        <name>pyridoxal 5'-phosphate</name>
        <dbReference type="ChEBI" id="CHEBI:597326"/>
    </cofactor>
</comment>
<organism evidence="5 6">
    <name type="scientific">Rotaria sordida</name>
    <dbReference type="NCBI Taxonomy" id="392033"/>
    <lineage>
        <taxon>Eukaryota</taxon>
        <taxon>Metazoa</taxon>
        <taxon>Spiralia</taxon>
        <taxon>Gnathifera</taxon>
        <taxon>Rotifera</taxon>
        <taxon>Eurotatoria</taxon>
        <taxon>Bdelloidea</taxon>
        <taxon>Philodinida</taxon>
        <taxon>Philodinidae</taxon>
        <taxon>Rotaria</taxon>
    </lineage>
</organism>
<dbReference type="SUPFAM" id="SSF53383">
    <property type="entry name" value="PLP-dependent transferases"/>
    <property type="match status" value="1"/>
</dbReference>
<gene>
    <name evidence="5" type="ORF">ZHD862_LOCUS25326</name>
</gene>
<evidence type="ECO:0000256" key="1">
    <source>
        <dbReference type="ARBA" id="ARBA00001933"/>
    </source>
</evidence>
<dbReference type="PANTHER" id="PTHR43807">
    <property type="entry name" value="FI04487P"/>
    <property type="match status" value="1"/>
</dbReference>
<keyword evidence="2" id="KW-0032">Aminotransferase</keyword>